<organism evidence="2 5">
    <name type="scientific">Streptomyces radicis</name>
    <dbReference type="NCBI Taxonomy" id="1750517"/>
    <lineage>
        <taxon>Bacteria</taxon>
        <taxon>Bacillati</taxon>
        <taxon>Actinomycetota</taxon>
        <taxon>Actinomycetes</taxon>
        <taxon>Kitasatosporales</taxon>
        <taxon>Streptomycetaceae</taxon>
        <taxon>Streptomyces</taxon>
    </lineage>
</organism>
<evidence type="ECO:0000256" key="1">
    <source>
        <dbReference type="SAM" id="MobiDB-lite"/>
    </source>
</evidence>
<dbReference type="EMBL" id="RBDY01000021">
    <property type="protein sequence ID" value="RKN17712.1"/>
    <property type="molecule type" value="Genomic_DNA"/>
</dbReference>
<name>A0A3A9VZ19_9ACTN</name>
<accession>A0A3A9VZ19</accession>
<proteinExistence type="predicted"/>
<dbReference type="Proteomes" id="UP000275024">
    <property type="component" value="Unassembled WGS sequence"/>
</dbReference>
<evidence type="ECO:0000313" key="3">
    <source>
        <dbReference type="EMBL" id="RKN17712.1"/>
    </source>
</evidence>
<sequence>MMCLRGAAPSSAASGRIRSCNSAMTVSAMMSFPGSTDDRRGVRNPVSLPLSKPMTCTSSGTRNPRSARARSAPSAAASVSANAPSNGTPDSCRRIRPR</sequence>
<keyword evidence="4" id="KW-1185">Reference proteome</keyword>
<reference evidence="4 5" key="1">
    <citation type="submission" date="2018-09" db="EMBL/GenBank/DDBJ databases">
        <title>Streptomyces sp. nov. DS1-2, an endophytic actinomycete isolated from roots of Dendrobium scabrilingue.</title>
        <authorList>
            <person name="Kuncharoen N."/>
            <person name="Kudo T."/>
            <person name="Ohkuma M."/>
            <person name="Yuki M."/>
            <person name="Tanasupawat S."/>
        </authorList>
    </citation>
    <scope>NUCLEOTIDE SEQUENCE [LARGE SCALE GENOMIC DNA]</scope>
    <source>
        <strain evidence="2 5">AZ1-7</strain>
        <strain evidence="3 4">DS1-2</strain>
    </source>
</reference>
<evidence type="ECO:0000313" key="5">
    <source>
        <dbReference type="Proteomes" id="UP000275024"/>
    </source>
</evidence>
<evidence type="ECO:0000313" key="4">
    <source>
        <dbReference type="Proteomes" id="UP000268652"/>
    </source>
</evidence>
<feature type="compositionally biased region" description="Low complexity" evidence="1">
    <location>
        <begin position="62"/>
        <end position="86"/>
    </location>
</feature>
<feature type="region of interest" description="Disordered" evidence="1">
    <location>
        <begin position="30"/>
        <end position="98"/>
    </location>
</feature>
<dbReference type="Proteomes" id="UP000268652">
    <property type="component" value="Unassembled WGS sequence"/>
</dbReference>
<gene>
    <name evidence="3" type="ORF">D7318_22935</name>
    <name evidence="2" type="ORF">D7319_23775</name>
</gene>
<protein>
    <submittedName>
        <fullName evidence="2">Uncharacterized protein</fullName>
    </submittedName>
</protein>
<dbReference type="AlphaFoldDB" id="A0A3A9VZ19"/>
<evidence type="ECO:0000313" key="2">
    <source>
        <dbReference type="EMBL" id="RKN05980.1"/>
    </source>
</evidence>
<comment type="caution">
    <text evidence="2">The sequence shown here is derived from an EMBL/GenBank/DDBJ whole genome shotgun (WGS) entry which is preliminary data.</text>
</comment>
<dbReference type="EMBL" id="RBDX01000023">
    <property type="protein sequence ID" value="RKN05980.1"/>
    <property type="molecule type" value="Genomic_DNA"/>
</dbReference>